<reference evidence="11" key="2">
    <citation type="submission" date="2020-09" db="EMBL/GenBank/DDBJ databases">
        <authorList>
            <person name="Sun Q."/>
            <person name="Zhou Y."/>
        </authorList>
    </citation>
    <scope>NUCLEOTIDE SEQUENCE</scope>
    <source>
        <strain evidence="11">CGMCC 4.7299</strain>
    </source>
</reference>
<dbReference type="Proteomes" id="UP000656042">
    <property type="component" value="Unassembled WGS sequence"/>
</dbReference>
<dbReference type="GO" id="GO:0005576">
    <property type="term" value="C:extracellular region"/>
    <property type="evidence" value="ECO:0007669"/>
    <property type="project" value="TreeGrafter"/>
</dbReference>
<keyword evidence="7" id="KW-0067">ATP-binding</keyword>
<dbReference type="Gene3D" id="3.30.2390.20">
    <property type="entry name" value="Type VII secretion system EccB, repeat 1 domain"/>
    <property type="match status" value="1"/>
</dbReference>
<evidence type="ECO:0000256" key="6">
    <source>
        <dbReference type="ARBA" id="ARBA00022801"/>
    </source>
</evidence>
<evidence type="ECO:0000256" key="3">
    <source>
        <dbReference type="ARBA" id="ARBA00022475"/>
    </source>
</evidence>
<keyword evidence="4 10" id="KW-0812">Transmembrane</keyword>
<dbReference type="InterPro" id="IPR042485">
    <property type="entry name" value="T7SS_EccB_R3"/>
</dbReference>
<keyword evidence="3" id="KW-1003">Cell membrane</keyword>
<evidence type="ECO:0000256" key="5">
    <source>
        <dbReference type="ARBA" id="ARBA00022741"/>
    </source>
</evidence>
<dbReference type="RefSeq" id="WP_189080533.1">
    <property type="nucleotide sequence ID" value="NZ_BMMX01000017.1"/>
</dbReference>
<evidence type="ECO:0000256" key="2">
    <source>
        <dbReference type="ARBA" id="ARBA00008149"/>
    </source>
</evidence>
<sequence length="453" mass="45800">MWTQRDQLQAYQFLRRRIVSALQFGDANHPVAPGRRLIRATAAGLGVALLVTGGFLVAAVLHPGSTADWRSPGQILVEKETGASFVLGDDGLVHPVLNHASARLLIGSAKITSMSSRALADAPRGRPLGIPGAPASLAAPDALITGPWAVCTTPGDAAALTTAVVGASLPAARLNAGQGVVVRDPDGARYLVSDGRRLRARTGALVALGYDAVRPRPAGSAWIRALPAGPDLTLLDVAGVGRRGPRLAGASTRVGQILLARGVDGADRYYLVGADGLVPVGQTEAALILGNPDNRDAYRDGVPRPVDVAAADVAASGLVATRAKDPGFPPRLPRITPGEGPVCAGGSGTGPLALWTGPAPVPSGARALPVEAPASARTADRVYVAPGADLLVRAGGGGTALITDQGTRYPVAGPDDLKALGYGDATVTSVTTGLLSLFPAGPELSRAAARGPA</sequence>
<evidence type="ECO:0000313" key="12">
    <source>
        <dbReference type="Proteomes" id="UP000656042"/>
    </source>
</evidence>
<evidence type="ECO:0000256" key="10">
    <source>
        <dbReference type="SAM" id="Phobius"/>
    </source>
</evidence>
<comment type="caution">
    <text evidence="11">The sequence shown here is derived from an EMBL/GenBank/DDBJ whole genome shotgun (WGS) entry which is preliminary data.</text>
</comment>
<keyword evidence="12" id="KW-1185">Reference proteome</keyword>
<name>A0A8J3C0Z8_9ACTN</name>
<dbReference type="NCBIfam" id="TIGR03919">
    <property type="entry name" value="T7SS_EccB"/>
    <property type="match status" value="1"/>
</dbReference>
<keyword evidence="9 10" id="KW-0472">Membrane</keyword>
<keyword evidence="5" id="KW-0547">Nucleotide-binding</keyword>
<evidence type="ECO:0000313" key="11">
    <source>
        <dbReference type="EMBL" id="GGK99578.1"/>
    </source>
</evidence>
<dbReference type="InterPro" id="IPR007795">
    <property type="entry name" value="T7SS_EccB"/>
</dbReference>
<comment type="subcellular location">
    <subcellularLocation>
        <location evidence="1">Cell membrane</location>
        <topology evidence="1">Single-pass membrane protein</topology>
    </subcellularLocation>
</comment>
<dbReference type="Pfam" id="PF05108">
    <property type="entry name" value="T7SS_ESX1_EccB"/>
    <property type="match status" value="1"/>
</dbReference>
<dbReference type="GO" id="GO:0016787">
    <property type="term" value="F:hydrolase activity"/>
    <property type="evidence" value="ECO:0007669"/>
    <property type="project" value="UniProtKB-KW"/>
</dbReference>
<protein>
    <submittedName>
        <fullName evidence="11">Type VII secretion protein EccB</fullName>
    </submittedName>
</protein>
<evidence type="ECO:0000256" key="9">
    <source>
        <dbReference type="ARBA" id="ARBA00023136"/>
    </source>
</evidence>
<proteinExistence type="inferred from homology"/>
<evidence type="ECO:0000256" key="8">
    <source>
        <dbReference type="ARBA" id="ARBA00022989"/>
    </source>
</evidence>
<accession>A0A8J3C0Z8</accession>
<gene>
    <name evidence="11" type="ORF">GCM10012284_37470</name>
</gene>
<evidence type="ECO:0000256" key="7">
    <source>
        <dbReference type="ARBA" id="ARBA00022840"/>
    </source>
</evidence>
<dbReference type="GO" id="GO:0005524">
    <property type="term" value="F:ATP binding"/>
    <property type="evidence" value="ECO:0007669"/>
    <property type="project" value="UniProtKB-KW"/>
</dbReference>
<keyword evidence="8 10" id="KW-1133">Transmembrane helix</keyword>
<dbReference type="AlphaFoldDB" id="A0A8J3C0Z8"/>
<dbReference type="PANTHER" id="PTHR40765">
    <property type="entry name" value="ESX-2 SECRETION SYSTEM ATPASE ECCB2"/>
    <property type="match status" value="1"/>
</dbReference>
<dbReference type="PANTHER" id="PTHR40765:SF2">
    <property type="entry name" value="ESX-2 SECRETION SYSTEM ATPASE ECCB2"/>
    <property type="match status" value="1"/>
</dbReference>
<dbReference type="InterPro" id="IPR044857">
    <property type="entry name" value="T7SS_EccB_R1"/>
</dbReference>
<organism evidence="11 12">
    <name type="scientific">Mangrovihabitans endophyticus</name>
    <dbReference type="NCBI Taxonomy" id="1751298"/>
    <lineage>
        <taxon>Bacteria</taxon>
        <taxon>Bacillati</taxon>
        <taxon>Actinomycetota</taxon>
        <taxon>Actinomycetes</taxon>
        <taxon>Micromonosporales</taxon>
        <taxon>Micromonosporaceae</taxon>
        <taxon>Mangrovihabitans</taxon>
    </lineage>
</organism>
<evidence type="ECO:0000256" key="4">
    <source>
        <dbReference type="ARBA" id="ARBA00022692"/>
    </source>
</evidence>
<reference evidence="11" key="1">
    <citation type="journal article" date="2014" name="Int. J. Syst. Evol. Microbiol.">
        <title>Complete genome sequence of Corynebacterium casei LMG S-19264T (=DSM 44701T), isolated from a smear-ripened cheese.</title>
        <authorList>
            <consortium name="US DOE Joint Genome Institute (JGI-PGF)"/>
            <person name="Walter F."/>
            <person name="Albersmeier A."/>
            <person name="Kalinowski J."/>
            <person name="Ruckert C."/>
        </authorList>
    </citation>
    <scope>NUCLEOTIDE SEQUENCE</scope>
    <source>
        <strain evidence="11">CGMCC 4.7299</strain>
    </source>
</reference>
<evidence type="ECO:0000256" key="1">
    <source>
        <dbReference type="ARBA" id="ARBA00004162"/>
    </source>
</evidence>
<dbReference type="GO" id="GO:0005886">
    <property type="term" value="C:plasma membrane"/>
    <property type="evidence" value="ECO:0007669"/>
    <property type="project" value="UniProtKB-SubCell"/>
</dbReference>
<feature type="transmembrane region" description="Helical" evidence="10">
    <location>
        <begin position="42"/>
        <end position="61"/>
    </location>
</feature>
<dbReference type="Gene3D" id="2.40.50.910">
    <property type="entry name" value="Type VII secretion system EccB, repeat 3 domain"/>
    <property type="match status" value="1"/>
</dbReference>
<comment type="similarity">
    <text evidence="2">Belongs to the EccB family.</text>
</comment>
<dbReference type="EMBL" id="BMMX01000017">
    <property type="protein sequence ID" value="GGK99578.1"/>
    <property type="molecule type" value="Genomic_DNA"/>
</dbReference>
<keyword evidence="6" id="KW-0378">Hydrolase</keyword>